<feature type="compositionally biased region" description="Basic and acidic residues" evidence="1">
    <location>
        <begin position="121"/>
        <end position="136"/>
    </location>
</feature>
<feature type="compositionally biased region" description="Low complexity" evidence="1">
    <location>
        <begin position="104"/>
        <end position="119"/>
    </location>
</feature>
<dbReference type="AlphaFoldDB" id="A0A8D2EY43"/>
<accession>A0A8D2EY43</accession>
<feature type="compositionally biased region" description="Basic and acidic residues" evidence="1">
    <location>
        <begin position="58"/>
        <end position="101"/>
    </location>
</feature>
<organism evidence="2 3">
    <name type="scientific">Theropithecus gelada</name>
    <name type="common">Gelada baboon</name>
    <dbReference type="NCBI Taxonomy" id="9565"/>
    <lineage>
        <taxon>Eukaryota</taxon>
        <taxon>Metazoa</taxon>
        <taxon>Chordata</taxon>
        <taxon>Craniata</taxon>
        <taxon>Vertebrata</taxon>
        <taxon>Euteleostomi</taxon>
        <taxon>Mammalia</taxon>
        <taxon>Eutheria</taxon>
        <taxon>Euarchontoglires</taxon>
        <taxon>Primates</taxon>
        <taxon>Haplorrhini</taxon>
        <taxon>Catarrhini</taxon>
        <taxon>Cercopithecidae</taxon>
        <taxon>Cercopithecinae</taxon>
        <taxon>Theropithecus</taxon>
    </lineage>
</organism>
<evidence type="ECO:0000313" key="3">
    <source>
        <dbReference type="Proteomes" id="UP000694411"/>
    </source>
</evidence>
<evidence type="ECO:0000256" key="1">
    <source>
        <dbReference type="SAM" id="MobiDB-lite"/>
    </source>
</evidence>
<feature type="region of interest" description="Disordered" evidence="1">
    <location>
        <begin position="1"/>
        <end position="174"/>
    </location>
</feature>
<evidence type="ECO:0000313" key="2">
    <source>
        <dbReference type="Ensembl" id="ENSTGEP00000012212.1"/>
    </source>
</evidence>
<feature type="compositionally biased region" description="Basic residues" evidence="1">
    <location>
        <begin position="32"/>
        <end position="42"/>
    </location>
</feature>
<proteinExistence type="predicted"/>
<feature type="compositionally biased region" description="Basic and acidic residues" evidence="1">
    <location>
        <begin position="164"/>
        <end position="174"/>
    </location>
</feature>
<sequence length="174" mass="18199">MGSSKKHRGEKEATGTTAAASTGGATEQPPRHREHKKHKHRSGGSGGSGGERRKRSRERGGERGSGRRGAEAEARSSTHGRERSQAEPSERRVKREKRDDGYEAAASSKTSSGDASSLSIEETKGGHQGGARDSRCHQSYGLATARGAAGEAGGCQGEAPAEPKAGEDKDPRRG</sequence>
<dbReference type="Proteomes" id="UP000694411">
    <property type="component" value="Unassembled WGS sequence"/>
</dbReference>
<protein>
    <submittedName>
        <fullName evidence="2">Uncharacterized protein</fullName>
    </submittedName>
</protein>
<feature type="compositionally biased region" description="Low complexity" evidence="1">
    <location>
        <begin position="14"/>
        <end position="26"/>
    </location>
</feature>
<name>A0A8D2EY43_THEGE</name>
<reference evidence="2" key="2">
    <citation type="submission" date="2025-09" db="UniProtKB">
        <authorList>
            <consortium name="Ensembl"/>
        </authorList>
    </citation>
    <scope>IDENTIFICATION</scope>
</reference>
<dbReference type="Ensembl" id="ENSTGET00000014674.1">
    <property type="protein sequence ID" value="ENSTGEP00000012212.1"/>
    <property type="gene ID" value="ENSTGEG00000009954.1"/>
</dbReference>
<reference evidence="2" key="1">
    <citation type="submission" date="2025-08" db="UniProtKB">
        <authorList>
            <consortium name="Ensembl"/>
        </authorList>
    </citation>
    <scope>IDENTIFICATION</scope>
</reference>
<keyword evidence="3" id="KW-1185">Reference proteome</keyword>